<dbReference type="Pfam" id="PF00150">
    <property type="entry name" value="Cellulase"/>
    <property type="match status" value="1"/>
</dbReference>
<dbReference type="InterPro" id="IPR017853">
    <property type="entry name" value="GH"/>
</dbReference>
<proteinExistence type="inferred from homology"/>
<dbReference type="InterPro" id="IPR018087">
    <property type="entry name" value="Glyco_hydro_5_CS"/>
</dbReference>
<organism evidence="5 6">
    <name type="scientific">Hyunsoonleella jejuensis</name>
    <dbReference type="NCBI Taxonomy" id="419940"/>
    <lineage>
        <taxon>Bacteria</taxon>
        <taxon>Pseudomonadati</taxon>
        <taxon>Bacteroidota</taxon>
        <taxon>Flavobacteriia</taxon>
        <taxon>Flavobacteriales</taxon>
        <taxon>Flavobacteriaceae</taxon>
    </lineage>
</organism>
<comment type="similarity">
    <text evidence="3">Belongs to the glycosyl hydrolase 5 (cellulase A) family.</text>
</comment>
<dbReference type="GO" id="GO:0004553">
    <property type="term" value="F:hydrolase activity, hydrolyzing O-glycosyl compounds"/>
    <property type="evidence" value="ECO:0007669"/>
    <property type="project" value="InterPro"/>
</dbReference>
<dbReference type="PANTHER" id="PTHR34142:SF1">
    <property type="entry name" value="GLYCOSIDE HYDROLASE FAMILY 5 DOMAIN-CONTAINING PROTEIN"/>
    <property type="match status" value="1"/>
</dbReference>
<evidence type="ECO:0000256" key="1">
    <source>
        <dbReference type="ARBA" id="ARBA00022801"/>
    </source>
</evidence>
<dbReference type="PROSITE" id="PS00659">
    <property type="entry name" value="GLYCOSYL_HYDROL_F5"/>
    <property type="match status" value="1"/>
</dbReference>
<dbReference type="OrthoDB" id="154460at2"/>
<name>A0A1H9DJC2_9FLAO</name>
<evidence type="ECO:0000256" key="2">
    <source>
        <dbReference type="ARBA" id="ARBA00023295"/>
    </source>
</evidence>
<dbReference type="RefSeq" id="WP_092577163.1">
    <property type="nucleotide sequence ID" value="NZ_FOFN01000001.1"/>
</dbReference>
<dbReference type="GO" id="GO:0000272">
    <property type="term" value="P:polysaccharide catabolic process"/>
    <property type="evidence" value="ECO:0007669"/>
    <property type="project" value="InterPro"/>
</dbReference>
<feature type="domain" description="Glycoside hydrolase family 5" evidence="4">
    <location>
        <begin position="46"/>
        <end position="296"/>
    </location>
</feature>
<dbReference type="AlphaFoldDB" id="A0A1H9DJC2"/>
<evidence type="ECO:0000259" key="4">
    <source>
        <dbReference type="Pfam" id="PF00150"/>
    </source>
</evidence>
<dbReference type="InterPro" id="IPR001547">
    <property type="entry name" value="Glyco_hydro_5"/>
</dbReference>
<reference evidence="5 6" key="1">
    <citation type="submission" date="2016-10" db="EMBL/GenBank/DDBJ databases">
        <authorList>
            <person name="de Groot N.N."/>
        </authorList>
    </citation>
    <scope>NUCLEOTIDE SEQUENCE [LARGE SCALE GENOMIC DNA]</scope>
    <source>
        <strain evidence="5 6">DSM 21035</strain>
    </source>
</reference>
<gene>
    <name evidence="5" type="ORF">SAMN05421824_1261</name>
</gene>
<accession>A0A1H9DJC2</accession>
<keyword evidence="6" id="KW-1185">Reference proteome</keyword>
<dbReference type="PANTHER" id="PTHR34142">
    <property type="entry name" value="ENDO-BETA-1,4-GLUCANASE A"/>
    <property type="match status" value="1"/>
</dbReference>
<protein>
    <submittedName>
        <fullName evidence="5">Endoglucanase/cellulose 1,4-beta-cellobiosidase</fullName>
    </submittedName>
</protein>
<evidence type="ECO:0000313" key="6">
    <source>
        <dbReference type="Proteomes" id="UP000198999"/>
    </source>
</evidence>
<dbReference type="Gene3D" id="3.20.20.80">
    <property type="entry name" value="Glycosidases"/>
    <property type="match status" value="1"/>
</dbReference>
<keyword evidence="2 3" id="KW-0326">Glycosidase</keyword>
<evidence type="ECO:0000256" key="3">
    <source>
        <dbReference type="RuleBase" id="RU361153"/>
    </source>
</evidence>
<dbReference type="EMBL" id="FOFN01000001">
    <property type="protein sequence ID" value="SEQ13575.1"/>
    <property type="molecule type" value="Genomic_DNA"/>
</dbReference>
<dbReference type="SUPFAM" id="SSF51445">
    <property type="entry name" value="(Trans)glycosidases"/>
    <property type="match status" value="1"/>
</dbReference>
<sequence length="334" mass="37560">MRIFIFITLLLSSCNSKKNTISNFSSETRTVVSKNGNLSVEGNRIVNSKGEVVSFAGNSLFWSNDYYKGNGFYNREVVEWLRDDWNATIIRIPMTADPDIQDSYLYDPTTNENKLTAVVDAAIALGLYVIIDWHSHSAEETTNEAITFFEKMASKYGKYPNVIYEIYNEPLKVSWDNTIKPYAEKVIAAIRKIDPDNIIVVGTPHWSQDVDIASNNPITGYTNIAYTLHFYSGSHKEWLINKAEKALENGIALIVTEWGCVDADGNGNVDATSTKLWMDFMRIHNLTHCNWSINDKDEGASALKPGSSIDGGWSADDLTESGKLAKYYIKNWSE</sequence>
<dbReference type="STRING" id="419940.SAMN05421824_1261"/>
<keyword evidence="1 3" id="KW-0378">Hydrolase</keyword>
<dbReference type="Proteomes" id="UP000198999">
    <property type="component" value="Unassembled WGS sequence"/>
</dbReference>
<evidence type="ECO:0000313" key="5">
    <source>
        <dbReference type="EMBL" id="SEQ13575.1"/>
    </source>
</evidence>